<reference evidence="4 5" key="1">
    <citation type="submission" date="2020-08" db="EMBL/GenBank/DDBJ databases">
        <title>A novel species.</title>
        <authorList>
            <person name="Gao J."/>
        </authorList>
    </citation>
    <scope>NUCLEOTIDE SEQUENCE [LARGE SCALE GENOMIC DNA]</scope>
    <source>
        <strain evidence="4 5">CRPJ-33</strain>
    </source>
</reference>
<feature type="region of interest" description="Disordered" evidence="1">
    <location>
        <begin position="27"/>
        <end position="47"/>
    </location>
</feature>
<feature type="transmembrane region" description="Helical" evidence="2">
    <location>
        <begin position="207"/>
        <end position="229"/>
    </location>
</feature>
<evidence type="ECO:0000256" key="2">
    <source>
        <dbReference type="SAM" id="Phobius"/>
    </source>
</evidence>
<dbReference type="SUPFAM" id="SSF47090">
    <property type="entry name" value="PGBD-like"/>
    <property type="match status" value="1"/>
</dbReference>
<gene>
    <name evidence="4" type="ORF">IAG43_09155</name>
</gene>
<keyword evidence="5" id="KW-1185">Reference proteome</keyword>
<feature type="compositionally biased region" description="Low complexity" evidence="1">
    <location>
        <begin position="120"/>
        <end position="137"/>
    </location>
</feature>
<dbReference type="Proteomes" id="UP000516230">
    <property type="component" value="Chromosome"/>
</dbReference>
<evidence type="ECO:0000313" key="4">
    <source>
        <dbReference type="EMBL" id="QNP63090.1"/>
    </source>
</evidence>
<feature type="domain" description="Peptidoglycan binding-like" evidence="3">
    <location>
        <begin position="337"/>
        <end position="397"/>
    </location>
</feature>
<keyword evidence="2" id="KW-0472">Membrane</keyword>
<feature type="compositionally biased region" description="Low complexity" evidence="1">
    <location>
        <begin position="264"/>
        <end position="304"/>
    </location>
</feature>
<feature type="region of interest" description="Disordered" evidence="1">
    <location>
        <begin position="176"/>
        <end position="206"/>
    </location>
</feature>
<feature type="compositionally biased region" description="Gly residues" evidence="1">
    <location>
        <begin position="27"/>
        <end position="36"/>
    </location>
</feature>
<evidence type="ECO:0000256" key="1">
    <source>
        <dbReference type="SAM" id="MobiDB-lite"/>
    </source>
</evidence>
<protein>
    <submittedName>
        <fullName evidence="4">Peptidoglycan-binding protein</fullName>
    </submittedName>
</protein>
<feature type="compositionally biased region" description="Low complexity" evidence="1">
    <location>
        <begin position="37"/>
        <end position="46"/>
    </location>
</feature>
<dbReference type="KEGG" id="sgj:IAG43_09155"/>
<dbReference type="RefSeq" id="WP_187740259.1">
    <property type="nucleotide sequence ID" value="NZ_CP060825.1"/>
</dbReference>
<dbReference type="Gene3D" id="1.10.101.10">
    <property type="entry name" value="PGBD-like superfamily/PGBD"/>
    <property type="match status" value="1"/>
</dbReference>
<dbReference type="Pfam" id="PF01471">
    <property type="entry name" value="PG_binding_1"/>
    <property type="match status" value="1"/>
</dbReference>
<keyword evidence="2" id="KW-0812">Transmembrane</keyword>
<dbReference type="EMBL" id="CP060825">
    <property type="protein sequence ID" value="QNP63090.1"/>
    <property type="molecule type" value="Genomic_DNA"/>
</dbReference>
<sequence>MTGNTCQECGRPRAADGGTGAVCGCEGAAGGGGRGAGPQARPGRGRSTAEEIAAAEDFDPLRIRPYVTLEALDTSDGPADGGRAASGTPGPAGHLPGVDAHGAHPPVTAGPDGHGGGPAGPYAGAAHGPYAHGAAPGPRGPGAHGPLPHGTGGEGDHPTAVLRPVAAPLPAEVPAPADATQELPPLTAGPAAPGAAPAPRRSRRRGAVALAAAAAFAVAGTAAYASGLFDGGEDRDRVSMPDRGNGPSLVVGPDAPLDPPSPTASPSASASRTAKPSPSASASSSPTASASASASRSAPASSAPAQPPAPTPTAQVTGTVSEEPPGGSQGTLRLGDTGSDVRELQLRLQEIWLYPRDWQTNGVFDTNLENSVKVFQWDRGIKGDPLGVYGPQTRRALEEETREPRRR</sequence>
<feature type="region of interest" description="Disordered" evidence="1">
    <location>
        <begin position="69"/>
        <end position="160"/>
    </location>
</feature>
<feature type="compositionally biased region" description="Low complexity" evidence="1">
    <location>
        <begin position="185"/>
        <end position="199"/>
    </location>
</feature>
<evidence type="ECO:0000313" key="5">
    <source>
        <dbReference type="Proteomes" id="UP000516230"/>
    </source>
</evidence>
<proteinExistence type="predicted"/>
<keyword evidence="2" id="KW-1133">Transmembrane helix</keyword>
<dbReference type="AlphaFoldDB" id="A0A7H0HRC4"/>
<dbReference type="InterPro" id="IPR002477">
    <property type="entry name" value="Peptidoglycan-bd-like"/>
</dbReference>
<dbReference type="InterPro" id="IPR036366">
    <property type="entry name" value="PGBDSf"/>
</dbReference>
<feature type="region of interest" description="Disordered" evidence="1">
    <location>
        <begin position="229"/>
        <end position="337"/>
    </location>
</feature>
<evidence type="ECO:0000259" key="3">
    <source>
        <dbReference type="Pfam" id="PF01471"/>
    </source>
</evidence>
<dbReference type="InterPro" id="IPR036365">
    <property type="entry name" value="PGBD-like_sf"/>
</dbReference>
<accession>A0A7H0HRC4</accession>
<organism evidence="4 5">
    <name type="scientific">Streptomyces genisteinicus</name>
    <dbReference type="NCBI Taxonomy" id="2768068"/>
    <lineage>
        <taxon>Bacteria</taxon>
        <taxon>Bacillati</taxon>
        <taxon>Actinomycetota</taxon>
        <taxon>Actinomycetes</taxon>
        <taxon>Kitasatosporales</taxon>
        <taxon>Streptomycetaceae</taxon>
        <taxon>Streptomyces</taxon>
    </lineage>
</organism>
<name>A0A7H0HRC4_9ACTN</name>